<evidence type="ECO:0000259" key="1">
    <source>
        <dbReference type="Pfam" id="PF08937"/>
    </source>
</evidence>
<dbReference type="InterPro" id="IPR015032">
    <property type="entry name" value="ThsB__TIR-like_domain"/>
</dbReference>
<organism evidence="2 3">
    <name type="scientific">Tenacibaculum soleae</name>
    <dbReference type="NCBI Taxonomy" id="447689"/>
    <lineage>
        <taxon>Bacteria</taxon>
        <taxon>Pseudomonadati</taxon>
        <taxon>Bacteroidota</taxon>
        <taxon>Flavobacteriia</taxon>
        <taxon>Flavobacteriales</taxon>
        <taxon>Flavobacteriaceae</taxon>
        <taxon>Tenacibaculum</taxon>
    </lineage>
</organism>
<dbReference type="SUPFAM" id="SSF52206">
    <property type="entry name" value="Hypothetical protein MTH538"/>
    <property type="match status" value="1"/>
</dbReference>
<reference evidence="2 3" key="1">
    <citation type="submission" date="2016-06" db="EMBL/GenBank/DDBJ databases">
        <title>Draft Genome Sequence of Tenacibaculum soleae UCD-KL19.</title>
        <authorList>
            <person name="Eisen J.A."/>
            <person name="Coil D.A."/>
            <person name="Lujan K.M."/>
        </authorList>
    </citation>
    <scope>NUCLEOTIDE SEQUENCE [LARGE SCALE GENOMIC DNA]</scope>
    <source>
        <strain evidence="2 3">UCD-KL19</strain>
    </source>
</reference>
<dbReference type="Gene3D" id="3.40.50.11200">
    <property type="match status" value="1"/>
</dbReference>
<sequence length="194" mass="22856">MAKRVFFSFHYDDVKSFRANVVRQHWVTKPNREVAGFFDASIWEKAKKEGFIALKRMINSGLKNTSNTCVLIGTETYKRPWVRYEIFKSFVRGNHIIGVHINGIRDKNKQTKNLGKNPFSYIGYRYNDSGTHITLFEYLNGKWVEYSAVDNKSTFKLTKAKPLKKNEFVKFSDLHKTYLWNKDKGYENFGSWIK</sequence>
<accession>A0A1B9XW92</accession>
<dbReference type="EMBL" id="MAKX01000045">
    <property type="protein sequence ID" value="OCK41812.1"/>
    <property type="molecule type" value="Genomic_DNA"/>
</dbReference>
<protein>
    <recommendedName>
        <fullName evidence="1">Thoeris protein ThsB TIR-like domain-containing protein</fullName>
    </recommendedName>
</protein>
<dbReference type="RefSeq" id="WP_068706543.1">
    <property type="nucleotide sequence ID" value="NZ_MAKX01000045.1"/>
</dbReference>
<comment type="caution">
    <text evidence="2">The sequence shown here is derived from an EMBL/GenBank/DDBJ whole genome shotgun (WGS) entry which is preliminary data.</text>
</comment>
<dbReference type="STRING" id="447689.BA195_13800"/>
<dbReference type="Proteomes" id="UP000093186">
    <property type="component" value="Unassembled WGS sequence"/>
</dbReference>
<dbReference type="AlphaFoldDB" id="A0A1B9XW92"/>
<evidence type="ECO:0000313" key="2">
    <source>
        <dbReference type="EMBL" id="OCK41812.1"/>
    </source>
</evidence>
<name>A0A1B9XW92_9FLAO</name>
<evidence type="ECO:0000313" key="3">
    <source>
        <dbReference type="Proteomes" id="UP000093186"/>
    </source>
</evidence>
<dbReference type="Pfam" id="PF08937">
    <property type="entry name" value="ThsB_TIR"/>
    <property type="match status" value="1"/>
</dbReference>
<feature type="domain" description="Thoeris protein ThsB TIR-like" evidence="1">
    <location>
        <begin position="6"/>
        <end position="103"/>
    </location>
</feature>
<dbReference type="OrthoDB" id="9811746at2"/>
<dbReference type="InterPro" id="IPR036490">
    <property type="entry name" value="ThsB_TIR-like_sf"/>
</dbReference>
<gene>
    <name evidence="2" type="ORF">BA195_13800</name>
</gene>
<keyword evidence="3" id="KW-1185">Reference proteome</keyword>
<proteinExistence type="predicted"/>